<accession>A0A330LSX6</accession>
<sequence length="39" mass="4556">MLVRNAIRRKERCEDNDTTPFWFDKQLAKFANAAGKADK</sequence>
<gene>
    <name evidence="1" type="ORF">MORIYA_2605</name>
</gene>
<reference evidence="2" key="1">
    <citation type="submission" date="2018-05" db="EMBL/GenBank/DDBJ databases">
        <authorList>
            <person name="Cea G.-C."/>
            <person name="William W."/>
        </authorList>
    </citation>
    <scope>NUCLEOTIDE SEQUENCE [LARGE SCALE GENOMIC DNA]</scope>
    <source>
        <strain evidence="2">DB21MT 5</strain>
    </source>
</reference>
<evidence type="ECO:0000313" key="2">
    <source>
        <dbReference type="Proteomes" id="UP000250163"/>
    </source>
</evidence>
<organism evidence="1 2">
    <name type="scientific">Moritella yayanosii</name>
    <dbReference type="NCBI Taxonomy" id="69539"/>
    <lineage>
        <taxon>Bacteria</taxon>
        <taxon>Pseudomonadati</taxon>
        <taxon>Pseudomonadota</taxon>
        <taxon>Gammaproteobacteria</taxon>
        <taxon>Alteromonadales</taxon>
        <taxon>Moritellaceae</taxon>
        <taxon>Moritella</taxon>
    </lineage>
</organism>
<dbReference type="KEGG" id="mya:MORIYA_2605"/>
<protein>
    <submittedName>
        <fullName evidence="1">Uncharacterized protein</fullName>
    </submittedName>
</protein>
<dbReference type="Proteomes" id="UP000250163">
    <property type="component" value="Chromosome MORIYA"/>
</dbReference>
<proteinExistence type="predicted"/>
<keyword evidence="2" id="KW-1185">Reference proteome</keyword>
<dbReference type="AlphaFoldDB" id="A0A330LSX6"/>
<dbReference type="EMBL" id="LS483250">
    <property type="protein sequence ID" value="SQD79081.1"/>
    <property type="molecule type" value="Genomic_DNA"/>
</dbReference>
<name>A0A330LSX6_9GAMM</name>
<evidence type="ECO:0000313" key="1">
    <source>
        <dbReference type="EMBL" id="SQD79081.1"/>
    </source>
</evidence>